<evidence type="ECO:0000259" key="2">
    <source>
        <dbReference type="Pfam" id="PF07727"/>
    </source>
</evidence>
<sequence>MTFDESPPPTKLSPFIDDDVGEKEAIRNNTKIVNINNEEDKSIEVDEIINIKESKNHPLDQVIGNFNQITLRSQAQNHSNFFCFISTIKPKDVNEALKDESWVVAIQNELNQFVTNDVWELVLLPISQSVIGTKWFFRIKLDENGIVFRNKARLVAQGYNQQECIDYYETYALVARLESIRILLAIACANDFKLYPMDVKSAFLNGFINEEVYVAQSPGFIDFQKPNNVYKLKKALYGLKQAPKAWRVELLLGSSDQTNGRRNIFQSIQVHQGVVKEARVGRFQTNQDTDVNGDQLTKDNEVDSVDSSKYRDTVMSDSEDSTVTYTAVSSPFADLPDIGSPGVDGPPVMPEDPYAYVVAAFQAPPSPDYVPGPEYPPSPEFVPEPVYPEFMPLEDEILPAEEQPLPAADSPTADSPGYIPESDPEEDPEEDDDEDPEEDPADYPADGGDDGDDEDEPSDDDEDEEVDIEADDEEEEEHPAPADSTVVALPAIDQAPSAEETEPFETDESAATPPPHPAYRVTARISIPAPVPTPVWSDAEVARLLAISTPPSSPLSPWSSPLPQIPSPPLPPILSPLPVSPPLPQISSPPLPVSSPVPVLSPSPFLLASDFLL</sequence>
<feature type="region of interest" description="Disordered" evidence="1">
    <location>
        <begin position="548"/>
        <end position="596"/>
    </location>
</feature>
<evidence type="ECO:0000256" key="1">
    <source>
        <dbReference type="SAM" id="MobiDB-lite"/>
    </source>
</evidence>
<gene>
    <name evidence="3" type="ORF">Tco_1121572</name>
</gene>
<feature type="region of interest" description="Disordered" evidence="1">
    <location>
        <begin position="285"/>
        <end position="316"/>
    </location>
</feature>
<dbReference type="EMBL" id="BQNB010021320">
    <property type="protein sequence ID" value="GJU05142.1"/>
    <property type="molecule type" value="Genomic_DNA"/>
</dbReference>
<dbReference type="InterPro" id="IPR013103">
    <property type="entry name" value="RVT_2"/>
</dbReference>
<evidence type="ECO:0000313" key="4">
    <source>
        <dbReference type="Proteomes" id="UP001151760"/>
    </source>
</evidence>
<feature type="region of interest" description="Disordered" evidence="1">
    <location>
        <begin position="391"/>
        <end position="518"/>
    </location>
</feature>
<dbReference type="Proteomes" id="UP001151760">
    <property type="component" value="Unassembled WGS sequence"/>
</dbReference>
<feature type="compositionally biased region" description="Low complexity" evidence="1">
    <location>
        <begin position="548"/>
        <end position="562"/>
    </location>
</feature>
<proteinExistence type="predicted"/>
<organism evidence="3 4">
    <name type="scientific">Tanacetum coccineum</name>
    <dbReference type="NCBI Taxonomy" id="301880"/>
    <lineage>
        <taxon>Eukaryota</taxon>
        <taxon>Viridiplantae</taxon>
        <taxon>Streptophyta</taxon>
        <taxon>Embryophyta</taxon>
        <taxon>Tracheophyta</taxon>
        <taxon>Spermatophyta</taxon>
        <taxon>Magnoliopsida</taxon>
        <taxon>eudicotyledons</taxon>
        <taxon>Gunneridae</taxon>
        <taxon>Pentapetalae</taxon>
        <taxon>asterids</taxon>
        <taxon>campanulids</taxon>
        <taxon>Asterales</taxon>
        <taxon>Asteraceae</taxon>
        <taxon>Asteroideae</taxon>
        <taxon>Anthemideae</taxon>
        <taxon>Anthemidinae</taxon>
        <taxon>Tanacetum</taxon>
    </lineage>
</organism>
<keyword evidence="4" id="KW-1185">Reference proteome</keyword>
<reference evidence="3" key="2">
    <citation type="submission" date="2022-01" db="EMBL/GenBank/DDBJ databases">
        <authorList>
            <person name="Yamashiro T."/>
            <person name="Shiraishi A."/>
            <person name="Satake H."/>
            <person name="Nakayama K."/>
        </authorList>
    </citation>
    <scope>NUCLEOTIDE SEQUENCE</scope>
</reference>
<feature type="compositionally biased region" description="Acidic residues" evidence="1">
    <location>
        <begin position="422"/>
        <end position="477"/>
    </location>
</feature>
<feature type="domain" description="Reverse transcriptase Ty1/copia-type" evidence="2">
    <location>
        <begin position="116"/>
        <end position="249"/>
    </location>
</feature>
<name>A0ABQ5IY22_9ASTR</name>
<dbReference type="Pfam" id="PF07727">
    <property type="entry name" value="RVT_2"/>
    <property type="match status" value="1"/>
</dbReference>
<evidence type="ECO:0000313" key="3">
    <source>
        <dbReference type="EMBL" id="GJU05142.1"/>
    </source>
</evidence>
<comment type="caution">
    <text evidence="3">The sequence shown here is derived from an EMBL/GenBank/DDBJ whole genome shotgun (WGS) entry which is preliminary data.</text>
</comment>
<accession>A0ABQ5IY22</accession>
<feature type="compositionally biased region" description="Pro residues" evidence="1">
    <location>
        <begin position="563"/>
        <end position="596"/>
    </location>
</feature>
<feature type="compositionally biased region" description="Basic and acidic residues" evidence="1">
    <location>
        <begin position="296"/>
        <end position="314"/>
    </location>
</feature>
<reference evidence="3" key="1">
    <citation type="journal article" date="2022" name="Int. J. Mol. Sci.">
        <title>Draft Genome of Tanacetum Coccineum: Genomic Comparison of Closely Related Tanacetum-Family Plants.</title>
        <authorList>
            <person name="Yamashiro T."/>
            <person name="Shiraishi A."/>
            <person name="Nakayama K."/>
            <person name="Satake H."/>
        </authorList>
    </citation>
    <scope>NUCLEOTIDE SEQUENCE</scope>
</reference>
<protein>
    <submittedName>
        <fullName evidence="3">Retrovirus-related pol polyprotein from transposon TNT 1-94</fullName>
    </submittedName>
</protein>
<feature type="compositionally biased region" description="Acidic residues" evidence="1">
    <location>
        <begin position="499"/>
        <end position="508"/>
    </location>
</feature>
<feature type="compositionally biased region" description="Polar residues" evidence="1">
    <location>
        <begin position="285"/>
        <end position="295"/>
    </location>
</feature>